<protein>
    <submittedName>
        <fullName evidence="2">Uncharacterized protein</fullName>
    </submittedName>
</protein>
<name>A0A6J4HSM3_9CHLR</name>
<sequence>ARLGAVAAAPCRAFDAATPGSAAHPGRGRADRAATIGCTGPSAAGCDKRGRAVDRAVGSDRAGPRGGAPHTRAFPGVIAPGTLAV</sequence>
<reference evidence="2" key="1">
    <citation type="submission" date="2020-02" db="EMBL/GenBank/DDBJ databases">
        <authorList>
            <person name="Meier V. D."/>
        </authorList>
    </citation>
    <scope>NUCLEOTIDE SEQUENCE</scope>
    <source>
        <strain evidence="2">AVDCRST_MAG26</strain>
    </source>
</reference>
<feature type="non-terminal residue" evidence="2">
    <location>
        <position position="85"/>
    </location>
</feature>
<evidence type="ECO:0000313" key="2">
    <source>
        <dbReference type="EMBL" id="CAA9230842.1"/>
    </source>
</evidence>
<gene>
    <name evidence="2" type="ORF">AVDCRST_MAG26-956</name>
</gene>
<dbReference type="AlphaFoldDB" id="A0A6J4HSM3"/>
<accession>A0A6J4HSM3</accession>
<organism evidence="2">
    <name type="scientific">uncultured Chloroflexia bacterium</name>
    <dbReference type="NCBI Taxonomy" id="1672391"/>
    <lineage>
        <taxon>Bacteria</taxon>
        <taxon>Bacillati</taxon>
        <taxon>Chloroflexota</taxon>
        <taxon>Chloroflexia</taxon>
        <taxon>environmental samples</taxon>
    </lineage>
</organism>
<evidence type="ECO:0000256" key="1">
    <source>
        <dbReference type="SAM" id="MobiDB-lite"/>
    </source>
</evidence>
<feature type="non-terminal residue" evidence="2">
    <location>
        <position position="1"/>
    </location>
</feature>
<feature type="region of interest" description="Disordered" evidence="1">
    <location>
        <begin position="55"/>
        <end position="85"/>
    </location>
</feature>
<proteinExistence type="predicted"/>
<dbReference type="EMBL" id="CADCTK010000217">
    <property type="protein sequence ID" value="CAA9230842.1"/>
    <property type="molecule type" value="Genomic_DNA"/>
</dbReference>